<dbReference type="Pfam" id="PF00004">
    <property type="entry name" value="AAA"/>
    <property type="match status" value="1"/>
</dbReference>
<evidence type="ECO:0000256" key="3">
    <source>
        <dbReference type="ARBA" id="ARBA00020776"/>
    </source>
</evidence>
<evidence type="ECO:0000256" key="4">
    <source>
        <dbReference type="ARBA" id="ARBA00022705"/>
    </source>
</evidence>
<accession>A0A941D4T2</accession>
<gene>
    <name evidence="8" type="ORF">JKL49_12520</name>
</gene>
<keyword evidence="6" id="KW-0067">ATP-binding</keyword>
<dbReference type="GO" id="GO:0016887">
    <property type="term" value="F:ATP hydrolysis activity"/>
    <property type="evidence" value="ECO:0007669"/>
    <property type="project" value="InterPro"/>
</dbReference>
<dbReference type="PANTHER" id="PTHR13779:SF7">
    <property type="entry name" value="ATPASE WRNIP1"/>
    <property type="match status" value="1"/>
</dbReference>
<dbReference type="InterPro" id="IPR003959">
    <property type="entry name" value="ATPase_AAA_core"/>
</dbReference>
<comment type="function">
    <text evidence="1">DNA-dependent ATPase that plays important roles in cellular responses to stalled DNA replication processes.</text>
</comment>
<protein>
    <recommendedName>
        <fullName evidence="3">Replication-associated recombination protein A</fullName>
    </recommendedName>
</protein>
<dbReference type="FunFam" id="1.10.3710.10:FF:000004">
    <property type="entry name" value="Putative ATPase, AAA family"/>
    <property type="match status" value="1"/>
</dbReference>
<evidence type="ECO:0000256" key="6">
    <source>
        <dbReference type="ARBA" id="ARBA00022840"/>
    </source>
</evidence>
<dbReference type="Gene3D" id="3.40.50.300">
    <property type="entry name" value="P-loop containing nucleotide triphosphate hydrolases"/>
    <property type="match status" value="1"/>
</dbReference>
<reference evidence="8" key="1">
    <citation type="submission" date="2021-04" db="EMBL/GenBank/DDBJ databases">
        <title>Draft genome assembly of strain Phenylobacterium sp. 20VBR1 using MiniION and Illumina platforms.</title>
        <authorList>
            <person name="Thomas F.A."/>
            <person name="Krishnan K.P."/>
            <person name="Sinha R.K."/>
        </authorList>
    </citation>
    <scope>NUCLEOTIDE SEQUENCE</scope>
    <source>
        <strain evidence="8">20VBR1</strain>
    </source>
</reference>
<dbReference type="GO" id="GO:0005524">
    <property type="term" value="F:ATP binding"/>
    <property type="evidence" value="ECO:0007669"/>
    <property type="project" value="UniProtKB-KW"/>
</dbReference>
<dbReference type="Gene3D" id="1.20.272.10">
    <property type="match status" value="1"/>
</dbReference>
<dbReference type="CDD" id="cd00009">
    <property type="entry name" value="AAA"/>
    <property type="match status" value="1"/>
</dbReference>
<dbReference type="Gene3D" id="1.10.3710.10">
    <property type="entry name" value="DNA polymerase III clamp loader subunits, C-terminal domain"/>
    <property type="match status" value="1"/>
</dbReference>
<name>A0A941D4T2_9CAUL</name>
<sequence length="435" mass="47605">MADLFEAAGLTPHAPSPLADRLRPQKLDEVVGQDHLLGPEGPIRRMAEAKRLSSMILWGPPGTGKTTIARLLAKEAGYEFQQLSAVFSGVADLKKAFEAAKMRRSAGQSTLLFVDEIHRFNRAQQDGFLPFVEEGIVTLVGATTENPSFELNGALLSRSQVYVLRRLDDEALSTLLAKAEAHEGKTLPLEPEAREALTAMADGDGRYLLTLAETLFNIGTAKPLSIKALGEILQKRSPAYDKDREEHYNLISALHKSIRGSDPDAALYWLARMLTGGEDPLFIARRLIRAAMEDIGEADPMSLVLANAAKDTYDFLGSPEGDLALAQLVVHLAAAPKSNAVYVAYKAAIRSAKETGSLMPPAHIRNAPTKLMKDLGYGKGYAYDHDAEGGFSGQNYFPDGMPRQSFYQPKDQGSEARIKDRLERWAAIRAERESK</sequence>
<dbReference type="SUPFAM" id="SSF48019">
    <property type="entry name" value="post-AAA+ oligomerization domain-like"/>
    <property type="match status" value="1"/>
</dbReference>
<comment type="caution">
    <text evidence="8">The sequence shown here is derived from an EMBL/GenBank/DDBJ whole genome shotgun (WGS) entry which is preliminary data.</text>
</comment>
<dbReference type="Pfam" id="PF12002">
    <property type="entry name" value="MgsA_C"/>
    <property type="match status" value="1"/>
</dbReference>
<dbReference type="InterPro" id="IPR021886">
    <property type="entry name" value="MgsA_C"/>
</dbReference>
<dbReference type="InterPro" id="IPR032423">
    <property type="entry name" value="AAA_assoc_2"/>
</dbReference>
<dbReference type="SUPFAM" id="SSF52540">
    <property type="entry name" value="P-loop containing nucleoside triphosphate hydrolases"/>
    <property type="match status" value="1"/>
</dbReference>
<dbReference type="Pfam" id="PF16193">
    <property type="entry name" value="AAA_assoc_2"/>
    <property type="match status" value="1"/>
</dbReference>
<dbReference type="FunFam" id="1.20.272.10:FF:000001">
    <property type="entry name" value="Putative AAA family ATPase"/>
    <property type="match status" value="1"/>
</dbReference>
<dbReference type="EMBL" id="JAGSGD010000001">
    <property type="protein sequence ID" value="MBR7620213.1"/>
    <property type="molecule type" value="Genomic_DNA"/>
</dbReference>
<evidence type="ECO:0000313" key="9">
    <source>
        <dbReference type="Proteomes" id="UP000622580"/>
    </source>
</evidence>
<proteinExistence type="inferred from homology"/>
<evidence type="ECO:0000259" key="7">
    <source>
        <dbReference type="SMART" id="SM00382"/>
    </source>
</evidence>
<dbReference type="GO" id="GO:0003677">
    <property type="term" value="F:DNA binding"/>
    <property type="evidence" value="ECO:0007669"/>
    <property type="project" value="InterPro"/>
</dbReference>
<evidence type="ECO:0000256" key="2">
    <source>
        <dbReference type="ARBA" id="ARBA00008959"/>
    </source>
</evidence>
<dbReference type="PANTHER" id="PTHR13779">
    <property type="entry name" value="WERNER HELICASE-INTERACTING PROTEIN 1 FAMILY MEMBER"/>
    <property type="match status" value="1"/>
</dbReference>
<dbReference type="InterPro" id="IPR027417">
    <property type="entry name" value="P-loop_NTPase"/>
</dbReference>
<keyword evidence="9" id="KW-1185">Reference proteome</keyword>
<dbReference type="Proteomes" id="UP000622580">
    <property type="component" value="Unassembled WGS sequence"/>
</dbReference>
<dbReference type="GO" id="GO:0017116">
    <property type="term" value="F:single-stranded DNA helicase activity"/>
    <property type="evidence" value="ECO:0007669"/>
    <property type="project" value="TreeGrafter"/>
</dbReference>
<dbReference type="InterPro" id="IPR051314">
    <property type="entry name" value="AAA_ATPase_RarA/MGS1/WRNIP1"/>
</dbReference>
<evidence type="ECO:0000256" key="5">
    <source>
        <dbReference type="ARBA" id="ARBA00022741"/>
    </source>
</evidence>
<dbReference type="GO" id="GO:0000731">
    <property type="term" value="P:DNA synthesis involved in DNA repair"/>
    <property type="evidence" value="ECO:0007669"/>
    <property type="project" value="TreeGrafter"/>
</dbReference>
<evidence type="ECO:0000256" key="1">
    <source>
        <dbReference type="ARBA" id="ARBA00002393"/>
    </source>
</evidence>
<dbReference type="FunFam" id="3.40.50.300:FF:000137">
    <property type="entry name" value="Replication-associated recombination protein A"/>
    <property type="match status" value="1"/>
</dbReference>
<dbReference type="InterPro" id="IPR008921">
    <property type="entry name" value="DNA_pol3_clamp-load_cplx_C"/>
</dbReference>
<organism evidence="8 9">
    <name type="scientific">Phenylobacterium glaciei</name>
    <dbReference type="NCBI Taxonomy" id="2803784"/>
    <lineage>
        <taxon>Bacteria</taxon>
        <taxon>Pseudomonadati</taxon>
        <taxon>Pseudomonadota</taxon>
        <taxon>Alphaproteobacteria</taxon>
        <taxon>Caulobacterales</taxon>
        <taxon>Caulobacteraceae</taxon>
        <taxon>Phenylobacterium</taxon>
    </lineage>
</organism>
<dbReference type="RefSeq" id="WP_215340934.1">
    <property type="nucleotide sequence ID" value="NZ_JAGSGD010000001.1"/>
</dbReference>
<dbReference type="SMART" id="SM00382">
    <property type="entry name" value="AAA"/>
    <property type="match status" value="1"/>
</dbReference>
<comment type="similarity">
    <text evidence="2">Belongs to the AAA ATPase family. RarA/MGS1/WRNIP1 subfamily.</text>
</comment>
<feature type="domain" description="AAA+ ATPase" evidence="7">
    <location>
        <begin position="51"/>
        <end position="167"/>
    </location>
</feature>
<dbReference type="AlphaFoldDB" id="A0A941D4T2"/>
<keyword evidence="4" id="KW-0235">DNA replication</keyword>
<dbReference type="CDD" id="cd18139">
    <property type="entry name" value="HLD_clamp_RarA"/>
    <property type="match status" value="1"/>
</dbReference>
<evidence type="ECO:0000313" key="8">
    <source>
        <dbReference type="EMBL" id="MBR7620213.1"/>
    </source>
</evidence>
<keyword evidence="5" id="KW-0547">Nucleotide-binding</keyword>
<dbReference type="GO" id="GO:0008047">
    <property type="term" value="F:enzyme activator activity"/>
    <property type="evidence" value="ECO:0007669"/>
    <property type="project" value="TreeGrafter"/>
</dbReference>
<dbReference type="GO" id="GO:0006261">
    <property type="term" value="P:DNA-templated DNA replication"/>
    <property type="evidence" value="ECO:0007669"/>
    <property type="project" value="TreeGrafter"/>
</dbReference>
<dbReference type="InterPro" id="IPR003593">
    <property type="entry name" value="AAA+_ATPase"/>
</dbReference>